<name>A0A242YWI8_9BACI</name>
<dbReference type="PROSITE" id="PS51257">
    <property type="entry name" value="PROKAR_LIPOPROTEIN"/>
    <property type="match status" value="1"/>
</dbReference>
<accession>A0A242YWI8</accession>
<dbReference type="Gene3D" id="1.25.40.20">
    <property type="entry name" value="Ankyrin repeat-containing domain"/>
    <property type="match status" value="1"/>
</dbReference>
<proteinExistence type="predicted"/>
<comment type="caution">
    <text evidence="1">The sequence shown here is derived from an EMBL/GenBank/DDBJ whole genome shotgun (WGS) entry which is preliminary data.</text>
</comment>
<dbReference type="AlphaFoldDB" id="A0A242YWI8"/>
<dbReference type="InterPro" id="IPR036770">
    <property type="entry name" value="Ankyrin_rpt-contain_sf"/>
</dbReference>
<dbReference type="Proteomes" id="UP000194945">
    <property type="component" value="Unassembled WGS sequence"/>
</dbReference>
<gene>
    <name evidence="1" type="ORF">BK730_29925</name>
</gene>
<reference evidence="1 2" key="1">
    <citation type="submission" date="2016-10" db="EMBL/GenBank/DDBJ databases">
        <title>Comparative genomics of Bacillus thuringiensis reveals a path to pathogens against multiple invertebrate hosts.</title>
        <authorList>
            <person name="Zheng J."/>
            <person name="Gao Q."/>
            <person name="Liu H."/>
            <person name="Peng D."/>
            <person name="Ruan L."/>
            <person name="Sun M."/>
        </authorList>
    </citation>
    <scope>NUCLEOTIDE SEQUENCE [LARGE SCALE GENOMIC DNA]</scope>
    <source>
        <strain evidence="1">BGSC 4BK1</strain>
    </source>
</reference>
<protein>
    <submittedName>
        <fullName evidence="1">Uncharacterized protein</fullName>
    </submittedName>
</protein>
<dbReference type="SUPFAM" id="SSF48403">
    <property type="entry name" value="Ankyrin repeat"/>
    <property type="match status" value="1"/>
</dbReference>
<dbReference type="EMBL" id="NFDE01000065">
    <property type="protein sequence ID" value="OTX84057.1"/>
    <property type="molecule type" value="Genomic_DNA"/>
</dbReference>
<evidence type="ECO:0000313" key="1">
    <source>
        <dbReference type="EMBL" id="OTX84057.1"/>
    </source>
</evidence>
<evidence type="ECO:0000313" key="2">
    <source>
        <dbReference type="Proteomes" id="UP000194945"/>
    </source>
</evidence>
<organism evidence="1 2">
    <name type="scientific">Bacillus wiedmannii</name>
    <dbReference type="NCBI Taxonomy" id="1890302"/>
    <lineage>
        <taxon>Bacteria</taxon>
        <taxon>Bacillati</taxon>
        <taxon>Bacillota</taxon>
        <taxon>Bacilli</taxon>
        <taxon>Bacillales</taxon>
        <taxon>Bacillaceae</taxon>
        <taxon>Bacillus</taxon>
        <taxon>Bacillus cereus group</taxon>
    </lineage>
</organism>
<sequence length="77" mass="8877">MRRLKFHVQKTLSMICCVIFLQGCLQEQEVKKEMTNMETALHGADVNIPDNDGVTPLEHARAHNFEEIEKILLEGRK</sequence>